<dbReference type="EMBL" id="CACTIH010005443">
    <property type="protein sequence ID" value="CAA2992918.1"/>
    <property type="molecule type" value="Genomic_DNA"/>
</dbReference>
<accession>A0A8S0SJX6</accession>
<evidence type="ECO:0000313" key="4">
    <source>
        <dbReference type="EMBL" id="CAA2992918.1"/>
    </source>
</evidence>
<protein>
    <submittedName>
        <fullName evidence="4">Uncharacterized protein</fullName>
    </submittedName>
</protein>
<dbReference type="GO" id="GO:0016491">
    <property type="term" value="F:oxidoreductase activity"/>
    <property type="evidence" value="ECO:0007669"/>
    <property type="project" value="UniProtKB-KW"/>
</dbReference>
<gene>
    <name evidence="4" type="ORF">OLEA9_A042220</name>
</gene>
<organism evidence="4 5">
    <name type="scientific">Olea europaea subsp. europaea</name>
    <dbReference type="NCBI Taxonomy" id="158383"/>
    <lineage>
        <taxon>Eukaryota</taxon>
        <taxon>Viridiplantae</taxon>
        <taxon>Streptophyta</taxon>
        <taxon>Embryophyta</taxon>
        <taxon>Tracheophyta</taxon>
        <taxon>Spermatophyta</taxon>
        <taxon>Magnoliopsida</taxon>
        <taxon>eudicotyledons</taxon>
        <taxon>Gunneridae</taxon>
        <taxon>Pentapetalae</taxon>
        <taxon>asterids</taxon>
        <taxon>lamiids</taxon>
        <taxon>Lamiales</taxon>
        <taxon>Oleaceae</taxon>
        <taxon>Oleeae</taxon>
        <taxon>Olea</taxon>
    </lineage>
</organism>
<dbReference type="Gramene" id="OE9A042220T1">
    <property type="protein sequence ID" value="OE9A042220C1"/>
    <property type="gene ID" value="OE9A042220"/>
</dbReference>
<dbReference type="PANTHER" id="PTHR43490:SF98">
    <property type="entry name" value="OS02G0640600 PROTEIN"/>
    <property type="match status" value="1"/>
</dbReference>
<reference evidence="4 5" key="1">
    <citation type="submission" date="2019-12" db="EMBL/GenBank/DDBJ databases">
        <authorList>
            <person name="Alioto T."/>
            <person name="Alioto T."/>
            <person name="Gomez Garrido J."/>
        </authorList>
    </citation>
    <scope>NUCLEOTIDE SEQUENCE [LARGE SCALE GENOMIC DNA]</scope>
</reference>
<keyword evidence="2" id="KW-0521">NADP</keyword>
<proteinExistence type="inferred from homology"/>
<dbReference type="OrthoDB" id="7289984at2759"/>
<keyword evidence="5" id="KW-1185">Reference proteome</keyword>
<dbReference type="PANTHER" id="PTHR43490">
    <property type="entry name" value="(+)-NEOMENTHOL DEHYDROGENASE"/>
    <property type="match status" value="1"/>
</dbReference>
<evidence type="ECO:0000256" key="1">
    <source>
        <dbReference type="ARBA" id="ARBA00006484"/>
    </source>
</evidence>
<dbReference type="InterPro" id="IPR036291">
    <property type="entry name" value="NAD(P)-bd_dom_sf"/>
</dbReference>
<dbReference type="SUPFAM" id="SSF51735">
    <property type="entry name" value="NAD(P)-binding Rossmann-fold domains"/>
    <property type="match status" value="1"/>
</dbReference>
<keyword evidence="3" id="KW-0560">Oxidoreductase</keyword>
<dbReference type="GO" id="GO:0016020">
    <property type="term" value="C:membrane"/>
    <property type="evidence" value="ECO:0007669"/>
    <property type="project" value="TreeGrafter"/>
</dbReference>
<name>A0A8S0SJX6_OLEEU</name>
<dbReference type="Proteomes" id="UP000594638">
    <property type="component" value="Unassembled WGS sequence"/>
</dbReference>
<dbReference type="AlphaFoldDB" id="A0A8S0SJX6"/>
<comment type="similarity">
    <text evidence="1">Belongs to the short-chain dehydrogenases/reductases (SDR) family.</text>
</comment>
<sequence>MAVLTARDGKRGNEALEKLKGFGLSENVVFHQLAVMDPTSIAALANFITKIYEKLDISVEFFFFFQRFYFLKFYRFFGRIFCLLVNSSIRMIRLREKTSK</sequence>
<comment type="caution">
    <text evidence="4">The sequence shown here is derived from an EMBL/GenBank/DDBJ whole genome shotgun (WGS) entry which is preliminary data.</text>
</comment>
<evidence type="ECO:0000256" key="2">
    <source>
        <dbReference type="ARBA" id="ARBA00022857"/>
    </source>
</evidence>
<evidence type="ECO:0000313" key="5">
    <source>
        <dbReference type="Proteomes" id="UP000594638"/>
    </source>
</evidence>
<dbReference type="Gene3D" id="3.40.50.720">
    <property type="entry name" value="NAD(P)-binding Rossmann-like Domain"/>
    <property type="match status" value="1"/>
</dbReference>
<evidence type="ECO:0000256" key="3">
    <source>
        <dbReference type="ARBA" id="ARBA00023002"/>
    </source>
</evidence>